<name>A0A094S9G3_9ZZZZ</name>
<proteinExistence type="predicted"/>
<gene>
    <name evidence="1" type="ORF">GM50_19320</name>
</gene>
<evidence type="ECO:0000313" key="1">
    <source>
        <dbReference type="EMBL" id="KGA14618.1"/>
    </source>
</evidence>
<dbReference type="EMBL" id="JNSK01000123">
    <property type="protein sequence ID" value="KGA14618.1"/>
    <property type="molecule type" value="Genomic_DNA"/>
</dbReference>
<accession>A0A094S9G3</accession>
<dbReference type="AlphaFoldDB" id="A0A094S9G3"/>
<comment type="caution">
    <text evidence="1">The sequence shown here is derived from an EMBL/GenBank/DDBJ whole genome shotgun (WGS) entry which is preliminary data.</text>
</comment>
<reference evidence="1" key="1">
    <citation type="submission" date="2014-05" db="EMBL/GenBank/DDBJ databases">
        <title>Key roles for freshwater Actinobacteria revealed by deep metagenomic sequencing.</title>
        <authorList>
            <person name="Ghai R."/>
            <person name="Mizuno C.M."/>
            <person name="Picazo A."/>
            <person name="Camacho A."/>
            <person name="Rodriguez-Valera F."/>
        </authorList>
    </citation>
    <scope>NUCLEOTIDE SEQUENCE</scope>
</reference>
<organism evidence="1">
    <name type="scientific">freshwater metagenome</name>
    <dbReference type="NCBI Taxonomy" id="449393"/>
    <lineage>
        <taxon>unclassified sequences</taxon>
        <taxon>metagenomes</taxon>
        <taxon>ecological metagenomes</taxon>
    </lineage>
</organism>
<sequence>MKRFAVAVIAALLISSQPAGAAPKTIAAIEITKVSDIAEHEGVTISGQGITIFSNVEKKVLLSSLDFTGTEKWKLVIEGSADQIAMAATSDREGNTWLAGLTSAVEAVESQSATSTPVNVDGVVVEPVPGLRNELNTVTLWKISATGTLVSSYSDSATSPLLITAISHSSSGISILGDRGAGTVLINSTLTGKFSTAKTIGTAKSAFTSIVRNGDGSAQIYGSSSETLGGKKLVGVRDGILAKVNKSGALTSVVRSSANRATRSWQSATSSYFLVGDVKVSGKNESAFTKFNSSFVPTWTLRLPSQVAQLAAVAANGAHYALFNSSSSIPGVTGWKPSTPTPIVLRFDSKGVITQALKASQVRGAKAMTHIAGVGIVIVSQAGIFKG</sequence>
<protein>
    <submittedName>
        <fullName evidence="1">Uncharacterized protein</fullName>
    </submittedName>
</protein>